<dbReference type="NCBIfam" id="TIGR03347">
    <property type="entry name" value="VI_chp_1"/>
    <property type="match status" value="1"/>
</dbReference>
<dbReference type="InterPro" id="IPR010732">
    <property type="entry name" value="T6SS_TssG-like"/>
</dbReference>
<dbReference type="PANTHER" id="PTHR35564:SF4">
    <property type="entry name" value="CYTOPLASMIC PROTEIN"/>
    <property type="match status" value="1"/>
</dbReference>
<evidence type="ECO:0008006" key="3">
    <source>
        <dbReference type="Google" id="ProtNLM"/>
    </source>
</evidence>
<dbReference type="OrthoDB" id="1523296at2"/>
<accession>A0A178K1T6</accession>
<protein>
    <recommendedName>
        <fullName evidence="3">Type VI secretion protein</fullName>
    </recommendedName>
</protein>
<evidence type="ECO:0000313" key="1">
    <source>
        <dbReference type="EMBL" id="OAN11067.1"/>
    </source>
</evidence>
<gene>
    <name evidence="1" type="ORF">A3K86_19025</name>
</gene>
<dbReference type="RefSeq" id="WP_068335117.1">
    <property type="nucleotide sequence ID" value="NZ_LVHF01000033.1"/>
</dbReference>
<organism evidence="1 2">
    <name type="scientific">Photobacterium jeanii</name>
    <dbReference type="NCBI Taxonomy" id="858640"/>
    <lineage>
        <taxon>Bacteria</taxon>
        <taxon>Pseudomonadati</taxon>
        <taxon>Pseudomonadota</taxon>
        <taxon>Gammaproteobacteria</taxon>
        <taxon>Vibrionales</taxon>
        <taxon>Vibrionaceae</taxon>
        <taxon>Photobacterium</taxon>
    </lineage>
</organism>
<dbReference type="STRING" id="858640.A3K86_19025"/>
<proteinExistence type="predicted"/>
<dbReference type="EMBL" id="LVHF01000033">
    <property type="protein sequence ID" value="OAN11067.1"/>
    <property type="molecule type" value="Genomic_DNA"/>
</dbReference>
<comment type="caution">
    <text evidence="1">The sequence shown here is derived from an EMBL/GenBank/DDBJ whole genome shotgun (WGS) entry which is preliminary data.</text>
</comment>
<evidence type="ECO:0000313" key="2">
    <source>
        <dbReference type="Proteomes" id="UP000078503"/>
    </source>
</evidence>
<sequence length="322" mass="36221">MTTKLDPSIFNGEGFFDVVFALHRYFEMQQDKFEIGTDAFVDDEPVRFVTSQHLGFAAKEVDVQQSDQGKTVVEVSSMGLTGVSGVLPRHYSEMILQRAKKKDYAFRDFLDLFNHRLISLHYKAWEKYQFPVHYQRHLWGEENTLHTALKALTGAKQIGDIYWGGLLAKTVRSSASLKAILAETLQCEVEIEEFVGRWVPLQESEQTMLGTSFDPEGQHAQLGNSTVLGTKVWDVNAAIRVVLRVNNPDLAGDLIHKGKRIQQLDHLAKHFVPQSTQVNWQLQTQYRDLPQACLNGKSQLGLSAMLGMPASMASEPVTISIS</sequence>
<keyword evidence="2" id="KW-1185">Reference proteome</keyword>
<dbReference type="AlphaFoldDB" id="A0A178K1T6"/>
<dbReference type="Proteomes" id="UP000078503">
    <property type="component" value="Unassembled WGS sequence"/>
</dbReference>
<name>A0A178K1T6_9GAMM</name>
<dbReference type="PANTHER" id="PTHR35564">
    <property type="match status" value="1"/>
</dbReference>
<dbReference type="Pfam" id="PF06996">
    <property type="entry name" value="T6SS_TssG"/>
    <property type="match status" value="1"/>
</dbReference>
<reference evidence="1 2" key="1">
    <citation type="submission" date="2016-03" db="EMBL/GenBank/DDBJ databases">
        <title>Photobacterium proteolyticum sp. nov. a protease producing bacterium isolated from ocean sediments of Laizhou Bay.</title>
        <authorList>
            <person name="Li Y."/>
        </authorList>
    </citation>
    <scope>NUCLEOTIDE SEQUENCE [LARGE SCALE GENOMIC DNA]</scope>
    <source>
        <strain evidence="1 2">R-40508</strain>
    </source>
</reference>